<reference evidence="1" key="1">
    <citation type="submission" date="2021-01" db="EMBL/GenBank/DDBJ databases">
        <authorList>
            <consortium name="Genoscope - CEA"/>
            <person name="William W."/>
        </authorList>
    </citation>
    <scope>NUCLEOTIDE SEQUENCE</scope>
</reference>
<comment type="caution">
    <text evidence="1">The sequence shown here is derived from an EMBL/GenBank/DDBJ whole genome shotgun (WGS) entry which is preliminary data.</text>
</comment>
<gene>
    <name evidence="1" type="ORF">POCTA_138.1.T0220214</name>
</gene>
<evidence type="ECO:0000313" key="2">
    <source>
        <dbReference type="Proteomes" id="UP000683925"/>
    </source>
</evidence>
<dbReference type="AlphaFoldDB" id="A0A8S1T821"/>
<sequence>MAYGKCEGNDILTYSTLRGFQNYVDKWYIKFKIIERVNPHPPIRLHICLKVKITHILILEDQQFTSRSDYIIFLKQQQLWSILSLQIELRFLLWSQVEKTTQLLQLSYIILIRYSEIDLWKFDYPKIINTNKQSYKNIVRIVRQQQKQ</sequence>
<accession>A0A8S1T821</accession>
<dbReference type="EMBL" id="CAJJDP010000022">
    <property type="protein sequence ID" value="CAD8149405.1"/>
    <property type="molecule type" value="Genomic_DNA"/>
</dbReference>
<organism evidence="1 2">
    <name type="scientific">Paramecium octaurelia</name>
    <dbReference type="NCBI Taxonomy" id="43137"/>
    <lineage>
        <taxon>Eukaryota</taxon>
        <taxon>Sar</taxon>
        <taxon>Alveolata</taxon>
        <taxon>Ciliophora</taxon>
        <taxon>Intramacronucleata</taxon>
        <taxon>Oligohymenophorea</taxon>
        <taxon>Peniculida</taxon>
        <taxon>Parameciidae</taxon>
        <taxon>Paramecium</taxon>
    </lineage>
</organism>
<name>A0A8S1T821_PAROT</name>
<proteinExistence type="predicted"/>
<evidence type="ECO:0000313" key="1">
    <source>
        <dbReference type="EMBL" id="CAD8149405.1"/>
    </source>
</evidence>
<keyword evidence="2" id="KW-1185">Reference proteome</keyword>
<protein>
    <submittedName>
        <fullName evidence="1">Uncharacterized protein</fullName>
    </submittedName>
</protein>
<dbReference type="Proteomes" id="UP000683925">
    <property type="component" value="Unassembled WGS sequence"/>
</dbReference>